<dbReference type="Pfam" id="PF13761">
    <property type="entry name" value="DUF4166"/>
    <property type="match status" value="1"/>
</dbReference>
<organism evidence="2 3">
    <name type="scientific">Agrilutibacter solisilvae</name>
    <dbReference type="NCBI Taxonomy" id="2763317"/>
    <lineage>
        <taxon>Bacteria</taxon>
        <taxon>Pseudomonadati</taxon>
        <taxon>Pseudomonadota</taxon>
        <taxon>Gammaproteobacteria</taxon>
        <taxon>Lysobacterales</taxon>
        <taxon>Lysobacteraceae</taxon>
        <taxon>Agrilutibacter</taxon>
    </lineage>
</organism>
<dbReference type="InterPro" id="IPR025311">
    <property type="entry name" value="DUF4166"/>
</dbReference>
<dbReference type="RefSeq" id="WP_200614359.1">
    <property type="nucleotide sequence ID" value="NZ_CP071518.1"/>
</dbReference>
<dbReference type="Proteomes" id="UP000639274">
    <property type="component" value="Chromosome"/>
</dbReference>
<reference evidence="2 3" key="1">
    <citation type="submission" date="2021-03" db="EMBL/GenBank/DDBJ databases">
        <title>Lysobacter sp. nov. isolated from soil of gangwondo yeongwol, south Korea.</title>
        <authorList>
            <person name="Kim K.R."/>
            <person name="Kim K.H."/>
            <person name="Jeon C.O."/>
        </authorList>
    </citation>
    <scope>NUCLEOTIDE SEQUENCE [LARGE SCALE GENOMIC DNA]</scope>
    <source>
        <strain evidence="2 3">R19</strain>
    </source>
</reference>
<proteinExistence type="predicted"/>
<dbReference type="AlphaFoldDB" id="A0A974Y160"/>
<dbReference type="EMBL" id="CP071518">
    <property type="protein sequence ID" value="QSX78648.1"/>
    <property type="molecule type" value="Genomic_DNA"/>
</dbReference>
<evidence type="ECO:0000313" key="2">
    <source>
        <dbReference type="EMBL" id="QSX78648.1"/>
    </source>
</evidence>
<sequence>MAVRPVTSAAAWFGPDLGRLHPALRALHREGGCLEGPARITLGRGLAGLFGRRLARGLGLPLDRREATMRVRVSHGPDGMRWGRAFDDGSERCSVFLPVGHFPGGHWIEQTGAIRLQLAVSIQAGGGWCWQLQAARIGPLPLPALLRPRMRACKRIDSSGRYCFEVGVAWPGLGTLLRYEGVLHRVGAAAASNGVAAA</sequence>
<dbReference type="KEGG" id="lsf:I8J32_001520"/>
<gene>
    <name evidence="2" type="ORF">I8J32_001520</name>
</gene>
<keyword evidence="3" id="KW-1185">Reference proteome</keyword>
<feature type="domain" description="DUF4166" evidence="1">
    <location>
        <begin position="20"/>
        <end position="183"/>
    </location>
</feature>
<evidence type="ECO:0000313" key="3">
    <source>
        <dbReference type="Proteomes" id="UP000639274"/>
    </source>
</evidence>
<protein>
    <submittedName>
        <fullName evidence="2">DUF4166 domain-containing protein</fullName>
    </submittedName>
</protein>
<evidence type="ECO:0000259" key="1">
    <source>
        <dbReference type="Pfam" id="PF13761"/>
    </source>
</evidence>
<accession>A0A974Y160</accession>
<name>A0A974Y160_9GAMM</name>